<accession>A0AAN9IAR0</accession>
<evidence type="ECO:0000313" key="2">
    <source>
        <dbReference type="Proteomes" id="UP001359559"/>
    </source>
</evidence>
<dbReference type="SUPFAM" id="SSF52047">
    <property type="entry name" value="RNI-like"/>
    <property type="match status" value="1"/>
</dbReference>
<reference evidence="1 2" key="1">
    <citation type="submission" date="2024-01" db="EMBL/GenBank/DDBJ databases">
        <title>The genomes of 5 underutilized Papilionoideae crops provide insights into root nodulation and disease resistance.</title>
        <authorList>
            <person name="Yuan L."/>
        </authorList>
    </citation>
    <scope>NUCLEOTIDE SEQUENCE [LARGE SCALE GENOMIC DNA]</scope>
    <source>
        <strain evidence="1">LY-2023</strain>
        <tissue evidence="1">Leaf</tissue>
    </source>
</reference>
<comment type="caution">
    <text evidence="1">The sequence shown here is derived from an EMBL/GenBank/DDBJ whole genome shotgun (WGS) entry which is preliminary data.</text>
</comment>
<dbReference type="Proteomes" id="UP001359559">
    <property type="component" value="Unassembled WGS sequence"/>
</dbReference>
<name>A0AAN9IAR0_CLITE</name>
<evidence type="ECO:0000313" key="1">
    <source>
        <dbReference type="EMBL" id="KAK7271194.1"/>
    </source>
</evidence>
<keyword evidence="2" id="KW-1185">Reference proteome</keyword>
<proteinExistence type="predicted"/>
<dbReference type="AlphaFoldDB" id="A0AAN9IAR0"/>
<organism evidence="1 2">
    <name type="scientific">Clitoria ternatea</name>
    <name type="common">Butterfly pea</name>
    <dbReference type="NCBI Taxonomy" id="43366"/>
    <lineage>
        <taxon>Eukaryota</taxon>
        <taxon>Viridiplantae</taxon>
        <taxon>Streptophyta</taxon>
        <taxon>Embryophyta</taxon>
        <taxon>Tracheophyta</taxon>
        <taxon>Spermatophyta</taxon>
        <taxon>Magnoliopsida</taxon>
        <taxon>eudicotyledons</taxon>
        <taxon>Gunneridae</taxon>
        <taxon>Pentapetalae</taxon>
        <taxon>rosids</taxon>
        <taxon>fabids</taxon>
        <taxon>Fabales</taxon>
        <taxon>Fabaceae</taxon>
        <taxon>Papilionoideae</taxon>
        <taxon>50 kb inversion clade</taxon>
        <taxon>NPAAA clade</taxon>
        <taxon>indigoferoid/millettioid clade</taxon>
        <taxon>Phaseoleae</taxon>
        <taxon>Clitoria</taxon>
    </lineage>
</organism>
<dbReference type="EMBL" id="JAYKXN010000007">
    <property type="protein sequence ID" value="KAK7271194.1"/>
    <property type="molecule type" value="Genomic_DNA"/>
</dbReference>
<gene>
    <name evidence="1" type="ORF">RJT34_26890</name>
</gene>
<sequence length="267" mass="30747">MPQLTHISAYKMHGWVFPEEDDGGKDVSSFNIQSIDVVSCNLTDEFFLVLTRWFRNVKELTISYEDWIIIPECVKELRFLETIYLGECWNLQDMEGIPPKLEWFDADGIPSNTPLCRSTLLNQELHKAGNTMFNFLGDVIPEWFEHRSSGTSISFWVRNKLPQLVLCLVLTYSGSEKRDRFLGLSLVINRTIYQLRSGAKIGNTYLFGLKRVTDEHNLNEALLKNEWNRATVICLAYGRDPVPGLTIEGGFNLKFDSFEEQHPESNI</sequence>
<protein>
    <submittedName>
        <fullName evidence="1">Uncharacterized protein</fullName>
    </submittedName>
</protein>